<keyword evidence="1" id="KW-0378">Hydrolase</keyword>
<comment type="caution">
    <text evidence="1">The sequence shown here is derived from an EMBL/GenBank/DDBJ whole genome shotgun (WGS) entry which is preliminary data.</text>
</comment>
<feature type="non-terminal residue" evidence="1">
    <location>
        <position position="1"/>
    </location>
</feature>
<name>T1BZ53_9ZZZZ</name>
<proteinExistence type="predicted"/>
<gene>
    <name evidence="1" type="ORF">B1B_03030</name>
</gene>
<dbReference type="AlphaFoldDB" id="T1BZ53"/>
<protein>
    <submittedName>
        <fullName evidence="1">Protein, amidohydrolase family</fullName>
    </submittedName>
</protein>
<accession>T1BZ53</accession>
<dbReference type="SUPFAM" id="SSF51556">
    <property type="entry name" value="Metallo-dependent hydrolases"/>
    <property type="match status" value="1"/>
</dbReference>
<dbReference type="InterPro" id="IPR032466">
    <property type="entry name" value="Metal_Hydrolase"/>
</dbReference>
<reference evidence="1" key="2">
    <citation type="journal article" date="2014" name="ISME J.">
        <title>Microbial stratification in low pH oxic and suboxic macroscopic growths along an acid mine drainage.</title>
        <authorList>
            <person name="Mendez-Garcia C."/>
            <person name="Mesa V."/>
            <person name="Sprenger R.R."/>
            <person name="Richter M."/>
            <person name="Diez M.S."/>
            <person name="Solano J."/>
            <person name="Bargiela R."/>
            <person name="Golyshina O.V."/>
            <person name="Manteca A."/>
            <person name="Ramos J.L."/>
            <person name="Gallego J.R."/>
            <person name="Llorente I."/>
            <person name="Martins Dos Santos V.A."/>
            <person name="Jensen O.N."/>
            <person name="Pelaez A.I."/>
            <person name="Sanchez J."/>
            <person name="Ferrer M."/>
        </authorList>
    </citation>
    <scope>NUCLEOTIDE SEQUENCE</scope>
</reference>
<sequence length="196" mass="21598">SSAREEGKARRRSLASACRRAGKLWALHASESVRESPDDYLDPTPDLIVHLTRATPDDLAQVKEARATGAVCPRSNALFGRRPPLAEMERIGLPVLLGTDNGMLRPPTLFREAEFAYVSSRLAHRPVSAGFIARALLVTPWEFLGRPEAATISADGPAPPLIFRLPPEDPEYQLVTRASEQFIVRPGWSGRREPEP</sequence>
<dbReference type="Gene3D" id="3.20.20.140">
    <property type="entry name" value="Metal-dependent hydrolases"/>
    <property type="match status" value="1"/>
</dbReference>
<dbReference type="EMBL" id="AUZY01001830">
    <property type="protein sequence ID" value="EQD73803.1"/>
    <property type="molecule type" value="Genomic_DNA"/>
</dbReference>
<reference evidence="1" key="1">
    <citation type="submission" date="2013-08" db="EMBL/GenBank/DDBJ databases">
        <authorList>
            <person name="Mendez C."/>
            <person name="Richter M."/>
            <person name="Ferrer M."/>
            <person name="Sanchez J."/>
        </authorList>
    </citation>
    <scope>NUCLEOTIDE SEQUENCE</scope>
</reference>
<dbReference type="GO" id="GO:0016787">
    <property type="term" value="F:hydrolase activity"/>
    <property type="evidence" value="ECO:0007669"/>
    <property type="project" value="UniProtKB-KW"/>
</dbReference>
<evidence type="ECO:0000313" key="1">
    <source>
        <dbReference type="EMBL" id="EQD73803.1"/>
    </source>
</evidence>
<organism evidence="1">
    <name type="scientific">mine drainage metagenome</name>
    <dbReference type="NCBI Taxonomy" id="410659"/>
    <lineage>
        <taxon>unclassified sequences</taxon>
        <taxon>metagenomes</taxon>
        <taxon>ecological metagenomes</taxon>
    </lineage>
</organism>